<keyword evidence="1" id="KW-1133">Transmembrane helix</keyword>
<reference evidence="2 3" key="1">
    <citation type="journal article" date="2018" name="Sci. Rep.">
        <title>Comparative analysis of the Pocillopora damicornis genome highlights role of immune system in coral evolution.</title>
        <authorList>
            <person name="Cunning R."/>
            <person name="Bay R.A."/>
            <person name="Gillette P."/>
            <person name="Baker A.C."/>
            <person name="Traylor-Knowles N."/>
        </authorList>
    </citation>
    <scope>NUCLEOTIDE SEQUENCE [LARGE SCALE GENOMIC DNA]</scope>
    <source>
        <strain evidence="2">RSMAS</strain>
        <tissue evidence="2">Whole animal</tissue>
    </source>
</reference>
<dbReference type="Proteomes" id="UP000275408">
    <property type="component" value="Unassembled WGS sequence"/>
</dbReference>
<dbReference type="AlphaFoldDB" id="A0A3M6TSX9"/>
<keyword evidence="1" id="KW-0472">Membrane</keyword>
<organism evidence="2 3">
    <name type="scientific">Pocillopora damicornis</name>
    <name type="common">Cauliflower coral</name>
    <name type="synonym">Millepora damicornis</name>
    <dbReference type="NCBI Taxonomy" id="46731"/>
    <lineage>
        <taxon>Eukaryota</taxon>
        <taxon>Metazoa</taxon>
        <taxon>Cnidaria</taxon>
        <taxon>Anthozoa</taxon>
        <taxon>Hexacorallia</taxon>
        <taxon>Scleractinia</taxon>
        <taxon>Astrocoeniina</taxon>
        <taxon>Pocilloporidae</taxon>
        <taxon>Pocillopora</taxon>
    </lineage>
</organism>
<accession>A0A3M6TSX9</accession>
<proteinExistence type="predicted"/>
<protein>
    <submittedName>
        <fullName evidence="2">Uncharacterized protein</fullName>
    </submittedName>
</protein>
<evidence type="ECO:0000313" key="2">
    <source>
        <dbReference type="EMBL" id="RMX44456.1"/>
    </source>
</evidence>
<name>A0A3M6TSX9_POCDA</name>
<keyword evidence="3" id="KW-1185">Reference proteome</keyword>
<comment type="caution">
    <text evidence="2">The sequence shown here is derived from an EMBL/GenBank/DDBJ whole genome shotgun (WGS) entry which is preliminary data.</text>
</comment>
<dbReference type="EMBL" id="RCHS01002985">
    <property type="protein sequence ID" value="RMX44456.1"/>
    <property type="molecule type" value="Genomic_DNA"/>
</dbReference>
<feature type="transmembrane region" description="Helical" evidence="1">
    <location>
        <begin position="268"/>
        <end position="288"/>
    </location>
</feature>
<evidence type="ECO:0000313" key="3">
    <source>
        <dbReference type="Proteomes" id="UP000275408"/>
    </source>
</evidence>
<gene>
    <name evidence="2" type="ORF">pdam_00010067</name>
</gene>
<evidence type="ECO:0000256" key="1">
    <source>
        <dbReference type="SAM" id="Phobius"/>
    </source>
</evidence>
<sequence length="321" mass="35570">MAILATFTFRATATNKNPEGLLSYDSTKSEMLKMQWMPCTELSSMDEKSACRWQSMEDHQIPINLEVIVIDNHHPTAVRGIDHVLVLLDAGLADHVPDLPGVVQSLDPAHHAKLATVGHSHQENRKAVLVPEVLVANDPTLGPVQNLVQDPDSLVLSLVLVPNLVQDHPGTKHRGLLLGLQNREGQHPQIALHKIMMTTLMVLGNNNKKALLLLWRWGVDFCCRAWREWTGNSSVLGRDSKVIKLSQVTIASLDPRIQGNCEKTLGAVYLYLLCGLTGHAVFCCFLLLPKEPMLLQTPVGVVAVQFPDWWLFVNLTVPLNP</sequence>
<keyword evidence="1" id="KW-0812">Transmembrane</keyword>